<dbReference type="Proteomes" id="UP000799436">
    <property type="component" value="Unassembled WGS sequence"/>
</dbReference>
<organism evidence="2 3">
    <name type="scientific">Teratosphaeria nubilosa</name>
    <dbReference type="NCBI Taxonomy" id="161662"/>
    <lineage>
        <taxon>Eukaryota</taxon>
        <taxon>Fungi</taxon>
        <taxon>Dikarya</taxon>
        <taxon>Ascomycota</taxon>
        <taxon>Pezizomycotina</taxon>
        <taxon>Dothideomycetes</taxon>
        <taxon>Dothideomycetidae</taxon>
        <taxon>Mycosphaerellales</taxon>
        <taxon>Teratosphaeriaceae</taxon>
        <taxon>Teratosphaeria</taxon>
    </lineage>
</organism>
<name>A0A6G1LKP2_9PEZI</name>
<proteinExistence type="predicted"/>
<dbReference type="EMBL" id="ML995811">
    <property type="protein sequence ID" value="KAF2773426.1"/>
    <property type="molecule type" value="Genomic_DNA"/>
</dbReference>
<protein>
    <recommendedName>
        <fullName evidence="4">F-box domain-containing protein</fullName>
    </recommendedName>
</protein>
<feature type="compositionally biased region" description="Basic and acidic residues" evidence="1">
    <location>
        <begin position="60"/>
        <end position="74"/>
    </location>
</feature>
<dbReference type="OrthoDB" id="3912356at2759"/>
<keyword evidence="3" id="KW-1185">Reference proteome</keyword>
<gene>
    <name evidence="2" type="ORF">EJ03DRAFT_286428</name>
</gene>
<dbReference type="SUPFAM" id="SSF81383">
    <property type="entry name" value="F-box domain"/>
    <property type="match status" value="1"/>
</dbReference>
<dbReference type="InterPro" id="IPR036047">
    <property type="entry name" value="F-box-like_dom_sf"/>
</dbReference>
<evidence type="ECO:0000313" key="2">
    <source>
        <dbReference type="EMBL" id="KAF2773426.1"/>
    </source>
</evidence>
<sequence>MDTPDLNSWPAKLVLRVGRKLRSNKSFTQEAINKNNVRQEARRQKLREEHARKHGYQLRRSTDTRNPGDEVNELGERDYSVFSEATTLVPDHTDMLHGLAHHDSFDSLLDAIQEQDRVKDPYANPEKLRLLSEKHERMVDSLPDEIWKRIADFLPPADAAHLALANKILLEKLGNSPILALALDINRHHRITFLHHMDRQLPRHLLCMPCGRYHLRLRPGKETYKADYVNNPIVQCPLVKASVLPRMRLTHGRELPYSFVQLALRNSYSKAHGIKPDDLARRWTDKSSRWTHRTRFMAHDGRLLMRCVSQRIVPPAAVLTKTTERHILYDREEYNPFFSVCAHWQDGDLMGMCKCAMSHVPSPPQSYTQQLKKAPKINRELARPNFIVRGCDWCRPARRCPECPTEYLCEVQMVEDMSDPTVPFKHSLVVTRWSDLGDGSSPYTSKEWVAVTGKAMPEGHEGEGYESFSNIGRRAVSGIFESKISGSVPGQRMVSLNPSNKKLGEEGHGWY</sequence>
<feature type="region of interest" description="Disordered" evidence="1">
    <location>
        <begin position="32"/>
        <end position="74"/>
    </location>
</feature>
<dbReference type="AlphaFoldDB" id="A0A6G1LKP2"/>
<evidence type="ECO:0000256" key="1">
    <source>
        <dbReference type="SAM" id="MobiDB-lite"/>
    </source>
</evidence>
<reference evidence="2" key="1">
    <citation type="journal article" date="2020" name="Stud. Mycol.">
        <title>101 Dothideomycetes genomes: a test case for predicting lifestyles and emergence of pathogens.</title>
        <authorList>
            <person name="Haridas S."/>
            <person name="Albert R."/>
            <person name="Binder M."/>
            <person name="Bloem J."/>
            <person name="Labutti K."/>
            <person name="Salamov A."/>
            <person name="Andreopoulos B."/>
            <person name="Baker S."/>
            <person name="Barry K."/>
            <person name="Bills G."/>
            <person name="Bluhm B."/>
            <person name="Cannon C."/>
            <person name="Castanera R."/>
            <person name="Culley D."/>
            <person name="Daum C."/>
            <person name="Ezra D."/>
            <person name="Gonzalez J."/>
            <person name="Henrissat B."/>
            <person name="Kuo A."/>
            <person name="Liang C."/>
            <person name="Lipzen A."/>
            <person name="Lutzoni F."/>
            <person name="Magnuson J."/>
            <person name="Mondo S."/>
            <person name="Nolan M."/>
            <person name="Ohm R."/>
            <person name="Pangilinan J."/>
            <person name="Park H.-J."/>
            <person name="Ramirez L."/>
            <person name="Alfaro M."/>
            <person name="Sun H."/>
            <person name="Tritt A."/>
            <person name="Yoshinaga Y."/>
            <person name="Zwiers L.-H."/>
            <person name="Turgeon B."/>
            <person name="Goodwin S."/>
            <person name="Spatafora J."/>
            <person name="Crous P."/>
            <person name="Grigoriev I."/>
        </authorList>
    </citation>
    <scope>NUCLEOTIDE SEQUENCE</scope>
    <source>
        <strain evidence="2">CBS 116005</strain>
    </source>
</reference>
<evidence type="ECO:0000313" key="3">
    <source>
        <dbReference type="Proteomes" id="UP000799436"/>
    </source>
</evidence>
<accession>A0A6G1LKP2</accession>
<dbReference type="CDD" id="cd09917">
    <property type="entry name" value="F-box_SF"/>
    <property type="match status" value="1"/>
</dbReference>
<evidence type="ECO:0008006" key="4">
    <source>
        <dbReference type="Google" id="ProtNLM"/>
    </source>
</evidence>
<feature type="compositionally biased region" description="Basic and acidic residues" evidence="1">
    <location>
        <begin position="37"/>
        <end position="51"/>
    </location>
</feature>